<dbReference type="UniPathway" id="UPA00035">
    <property type="reaction ID" value="UER00043"/>
</dbReference>
<comment type="catalytic activity">
    <reaction evidence="1">
        <text>1-(2-carboxyphenylamino)-1-deoxy-D-ribulose 5-phosphate + H(+) = (1S,2R)-1-C-(indol-3-yl)glycerol 3-phosphate + CO2 + H2O</text>
        <dbReference type="Rhea" id="RHEA:23476"/>
        <dbReference type="ChEBI" id="CHEBI:15377"/>
        <dbReference type="ChEBI" id="CHEBI:15378"/>
        <dbReference type="ChEBI" id="CHEBI:16526"/>
        <dbReference type="ChEBI" id="CHEBI:58613"/>
        <dbReference type="ChEBI" id="CHEBI:58866"/>
        <dbReference type="EC" id="4.1.1.48"/>
    </reaction>
</comment>
<sequence>MKYGPVLEDILLNKSRLIEESKRHNPIVKIEKLLETTNPPPEFKSIFHSDSVSLIAEIKRSSASAGKIFADLNLNEIVSTYVENGASAISILTEKTRFSGDINDLTEVSSITKLSNTPTLQKDFVIDEYQVVEGRANGASAILVIVSILSEQDFKKIIDTCKSVDITPLVEVFTEEELNLALSVDIEVIGINNRNLNNLETSLKVFENLGPKVPKEKFVIAESGLKEVQDVELMAEYGADAVLIGESILKSNDMPSFINQLSSVKKCK</sequence>
<dbReference type="EMBL" id="UINC01095871">
    <property type="protein sequence ID" value="SVC52299.1"/>
    <property type="molecule type" value="Genomic_DNA"/>
</dbReference>
<dbReference type="PANTHER" id="PTHR22854:SF2">
    <property type="entry name" value="INDOLE-3-GLYCEROL-PHOSPHATE SYNTHASE"/>
    <property type="match status" value="1"/>
</dbReference>
<keyword evidence="4" id="KW-0028">Amino-acid biosynthesis</keyword>
<accession>A0A382MTV9</accession>
<evidence type="ECO:0000313" key="10">
    <source>
        <dbReference type="EMBL" id="SVC52299.1"/>
    </source>
</evidence>
<dbReference type="InterPro" id="IPR013798">
    <property type="entry name" value="Indole-3-glycerol_P_synth_dom"/>
</dbReference>
<evidence type="ECO:0000256" key="2">
    <source>
        <dbReference type="ARBA" id="ARBA00004696"/>
    </source>
</evidence>
<evidence type="ECO:0000256" key="3">
    <source>
        <dbReference type="ARBA" id="ARBA00012362"/>
    </source>
</evidence>
<evidence type="ECO:0000259" key="9">
    <source>
        <dbReference type="Pfam" id="PF00218"/>
    </source>
</evidence>
<evidence type="ECO:0000256" key="4">
    <source>
        <dbReference type="ARBA" id="ARBA00022605"/>
    </source>
</evidence>
<evidence type="ECO:0000256" key="8">
    <source>
        <dbReference type="ARBA" id="ARBA00023239"/>
    </source>
</evidence>
<dbReference type="SUPFAM" id="SSF51366">
    <property type="entry name" value="Ribulose-phoshate binding barrel"/>
    <property type="match status" value="1"/>
</dbReference>
<comment type="pathway">
    <text evidence="2">Amino-acid biosynthesis; L-tryptophan biosynthesis; L-tryptophan from chorismate: step 4/5.</text>
</comment>
<reference evidence="10" key="1">
    <citation type="submission" date="2018-05" db="EMBL/GenBank/DDBJ databases">
        <authorList>
            <person name="Lanie J.A."/>
            <person name="Ng W.-L."/>
            <person name="Kazmierczak K.M."/>
            <person name="Andrzejewski T.M."/>
            <person name="Davidsen T.M."/>
            <person name="Wayne K.J."/>
            <person name="Tettelin H."/>
            <person name="Glass J.I."/>
            <person name="Rusch D."/>
            <person name="Podicherti R."/>
            <person name="Tsui H.-C.T."/>
            <person name="Winkler M.E."/>
        </authorList>
    </citation>
    <scope>NUCLEOTIDE SEQUENCE</scope>
</reference>
<dbReference type="GO" id="GO:0004425">
    <property type="term" value="F:indole-3-glycerol-phosphate synthase activity"/>
    <property type="evidence" value="ECO:0007669"/>
    <property type="project" value="UniProtKB-EC"/>
</dbReference>
<dbReference type="EC" id="4.1.1.48" evidence="3"/>
<evidence type="ECO:0000256" key="6">
    <source>
        <dbReference type="ARBA" id="ARBA00022822"/>
    </source>
</evidence>
<proteinExistence type="predicted"/>
<dbReference type="GO" id="GO:0004640">
    <property type="term" value="F:phosphoribosylanthranilate isomerase activity"/>
    <property type="evidence" value="ECO:0007669"/>
    <property type="project" value="TreeGrafter"/>
</dbReference>
<protein>
    <recommendedName>
        <fullName evidence="3">indole-3-glycerol-phosphate synthase</fullName>
        <ecNumber evidence="3">4.1.1.48</ecNumber>
    </recommendedName>
</protein>
<dbReference type="InterPro" id="IPR013785">
    <property type="entry name" value="Aldolase_TIM"/>
</dbReference>
<dbReference type="InterPro" id="IPR045186">
    <property type="entry name" value="Indole-3-glycerol_P_synth"/>
</dbReference>
<dbReference type="PANTHER" id="PTHR22854">
    <property type="entry name" value="TRYPTOPHAN BIOSYNTHESIS PROTEIN"/>
    <property type="match status" value="1"/>
</dbReference>
<dbReference type="Gene3D" id="3.20.20.70">
    <property type="entry name" value="Aldolase class I"/>
    <property type="match status" value="1"/>
</dbReference>
<keyword evidence="5" id="KW-0210">Decarboxylase</keyword>
<keyword evidence="6" id="KW-0822">Tryptophan biosynthesis</keyword>
<name>A0A382MTV9_9ZZZZ</name>
<evidence type="ECO:0000256" key="1">
    <source>
        <dbReference type="ARBA" id="ARBA00001633"/>
    </source>
</evidence>
<evidence type="ECO:0000256" key="7">
    <source>
        <dbReference type="ARBA" id="ARBA00023141"/>
    </source>
</evidence>
<gene>
    <name evidence="10" type="ORF">METZ01_LOCUS305153</name>
</gene>
<keyword evidence="7" id="KW-0057">Aromatic amino acid biosynthesis</keyword>
<organism evidence="10">
    <name type="scientific">marine metagenome</name>
    <dbReference type="NCBI Taxonomy" id="408172"/>
    <lineage>
        <taxon>unclassified sequences</taxon>
        <taxon>metagenomes</taxon>
        <taxon>ecological metagenomes</taxon>
    </lineage>
</organism>
<dbReference type="AlphaFoldDB" id="A0A382MTV9"/>
<keyword evidence="8" id="KW-0456">Lyase</keyword>
<dbReference type="InterPro" id="IPR011060">
    <property type="entry name" value="RibuloseP-bd_barrel"/>
</dbReference>
<evidence type="ECO:0000256" key="5">
    <source>
        <dbReference type="ARBA" id="ARBA00022793"/>
    </source>
</evidence>
<dbReference type="GO" id="GO:0000162">
    <property type="term" value="P:L-tryptophan biosynthetic process"/>
    <property type="evidence" value="ECO:0007669"/>
    <property type="project" value="UniProtKB-UniPathway"/>
</dbReference>
<dbReference type="CDD" id="cd00331">
    <property type="entry name" value="IGPS"/>
    <property type="match status" value="1"/>
</dbReference>
<dbReference type="Pfam" id="PF00218">
    <property type="entry name" value="IGPS"/>
    <property type="match status" value="1"/>
</dbReference>
<feature type="domain" description="Indole-3-glycerol phosphate synthase" evidence="9">
    <location>
        <begin position="7"/>
        <end position="261"/>
    </location>
</feature>